<evidence type="ECO:0000256" key="2">
    <source>
        <dbReference type="ARBA" id="ARBA00021776"/>
    </source>
</evidence>
<evidence type="ECO:0000256" key="3">
    <source>
        <dbReference type="ARBA" id="ARBA00023128"/>
    </source>
</evidence>
<feature type="region of interest" description="Disordered" evidence="5">
    <location>
        <begin position="218"/>
        <end position="241"/>
    </location>
</feature>
<dbReference type="PANTHER" id="PTHR21192">
    <property type="entry name" value="NUCLEAR PROTEIN E3-3"/>
    <property type="match status" value="1"/>
</dbReference>
<dbReference type="InterPro" id="IPR036748">
    <property type="entry name" value="MTH938-like_sf"/>
</dbReference>
<dbReference type="GO" id="GO:0005743">
    <property type="term" value="C:mitochondrial inner membrane"/>
    <property type="evidence" value="ECO:0007669"/>
    <property type="project" value="TreeGrafter"/>
</dbReference>
<dbReference type="InterPro" id="IPR034095">
    <property type="entry name" value="NDUF3"/>
</dbReference>
<feature type="compositionally biased region" description="Basic and acidic residues" evidence="5">
    <location>
        <begin position="229"/>
        <end position="241"/>
    </location>
</feature>
<comment type="similarity">
    <text evidence="4">Belongs to the NDUFAF3 family.</text>
</comment>
<protein>
    <recommendedName>
        <fullName evidence="2">NADH dehydrogenase [ubiquinone] 1 alpha subcomplex assembly factor 3</fullName>
    </recommendedName>
</protein>
<evidence type="ECO:0000313" key="6">
    <source>
        <dbReference type="EMBL" id="CAH1795525.1"/>
    </source>
</evidence>
<dbReference type="EMBL" id="CAIIXF020000009">
    <property type="protein sequence ID" value="CAH1795525.1"/>
    <property type="molecule type" value="Genomic_DNA"/>
</dbReference>
<name>A0A8J1XZ29_OWEFU</name>
<keyword evidence="3" id="KW-0496">Mitochondrion</keyword>
<evidence type="ECO:0000256" key="5">
    <source>
        <dbReference type="SAM" id="MobiDB-lite"/>
    </source>
</evidence>
<keyword evidence="7" id="KW-1185">Reference proteome</keyword>
<dbReference type="PANTHER" id="PTHR21192:SF2">
    <property type="entry name" value="NADH DEHYDROGENASE [UBIQUINONE] 1 ALPHA SUBCOMPLEX ASSEMBLY FACTOR 3"/>
    <property type="match status" value="1"/>
</dbReference>
<dbReference type="GO" id="GO:0032981">
    <property type="term" value="P:mitochondrial respiratory chain complex I assembly"/>
    <property type="evidence" value="ECO:0007669"/>
    <property type="project" value="InterPro"/>
</dbReference>
<dbReference type="AlphaFoldDB" id="A0A8J1XZ29"/>
<reference evidence="6" key="1">
    <citation type="submission" date="2022-03" db="EMBL/GenBank/DDBJ databases">
        <authorList>
            <person name="Martin C."/>
        </authorList>
    </citation>
    <scope>NUCLEOTIDE SEQUENCE</scope>
</reference>
<gene>
    <name evidence="6" type="ORF">OFUS_LOCUS20056</name>
</gene>
<organism evidence="6 7">
    <name type="scientific">Owenia fusiformis</name>
    <name type="common">Polychaete worm</name>
    <dbReference type="NCBI Taxonomy" id="6347"/>
    <lineage>
        <taxon>Eukaryota</taxon>
        <taxon>Metazoa</taxon>
        <taxon>Spiralia</taxon>
        <taxon>Lophotrochozoa</taxon>
        <taxon>Annelida</taxon>
        <taxon>Polychaeta</taxon>
        <taxon>Sedentaria</taxon>
        <taxon>Canalipalpata</taxon>
        <taxon>Sabellida</taxon>
        <taxon>Oweniida</taxon>
        <taxon>Oweniidae</taxon>
        <taxon>Owenia</taxon>
    </lineage>
</organism>
<dbReference type="Gene3D" id="3.40.1230.10">
    <property type="entry name" value="MTH938-like"/>
    <property type="match status" value="1"/>
</dbReference>
<dbReference type="SUPFAM" id="SSF64076">
    <property type="entry name" value="MTH938-like"/>
    <property type="match status" value="1"/>
</dbReference>
<dbReference type="InterPro" id="IPR007523">
    <property type="entry name" value="NDUFAF3/AAMDC"/>
</dbReference>
<proteinExistence type="inferred from homology"/>
<comment type="caution">
    <text evidence="6">The sequence shown here is derived from an EMBL/GenBank/DDBJ whole genome shotgun (WGS) entry which is preliminary data.</text>
</comment>
<sequence length="241" mass="27577">MTSILLRQCRMLSRTFRPNQASFSARQHSYDQSHESDKTTVRIMNMEQDLGIMVDTFSPHGFRLNNGFQIIGPCALFPRSVLHWNVEGCHDINEESLSLFTLLEPKIDILVLGIGDRANKIDTSIIKFLRSKKISVEILPTETACSTFNFLNAEKRYCAAGLIPPSGEELEYEEDMVLQQLARQKDIYTMVDSDIPEDPEMVKEMLQKGPEKLMNKLAGRESNTLPDFNDPKYRSQIKKDK</sequence>
<accession>A0A8J1XZ29</accession>
<dbReference type="OrthoDB" id="20681at2759"/>
<dbReference type="CDD" id="cd05125">
    <property type="entry name" value="Mth938_2P1-like"/>
    <property type="match status" value="1"/>
</dbReference>
<evidence type="ECO:0000313" key="7">
    <source>
        <dbReference type="Proteomes" id="UP000749559"/>
    </source>
</evidence>
<evidence type="ECO:0000256" key="1">
    <source>
        <dbReference type="ARBA" id="ARBA00004173"/>
    </source>
</evidence>
<evidence type="ECO:0000256" key="4">
    <source>
        <dbReference type="ARBA" id="ARBA00049984"/>
    </source>
</evidence>
<dbReference type="Pfam" id="PF04430">
    <property type="entry name" value="DUF498"/>
    <property type="match status" value="1"/>
</dbReference>
<comment type="subcellular location">
    <subcellularLocation>
        <location evidence="1">Mitochondrion</location>
    </subcellularLocation>
</comment>
<dbReference type="Proteomes" id="UP000749559">
    <property type="component" value="Unassembled WGS sequence"/>
</dbReference>